<evidence type="ECO:0000313" key="2">
    <source>
        <dbReference type="Proteomes" id="UP001548587"/>
    </source>
</evidence>
<organism evidence="1 2">
    <name type="scientific">Burkholderia sola</name>
    <dbReference type="NCBI Taxonomy" id="2843302"/>
    <lineage>
        <taxon>Bacteria</taxon>
        <taxon>Pseudomonadati</taxon>
        <taxon>Pseudomonadota</taxon>
        <taxon>Betaproteobacteria</taxon>
        <taxon>Burkholderiales</taxon>
        <taxon>Burkholderiaceae</taxon>
        <taxon>Burkholderia</taxon>
        <taxon>Burkholderia cepacia complex</taxon>
    </lineage>
</organism>
<reference evidence="1 2" key="1">
    <citation type="submission" date="2024-06" db="EMBL/GenBank/DDBJ databases">
        <title>Burkholderia sola in Mexico.</title>
        <authorList>
            <person name="Estrada P."/>
        </authorList>
    </citation>
    <scope>NUCLEOTIDE SEQUENCE [LARGE SCALE GENOMIC DNA]</scope>
    <source>
        <strain evidence="1 2">CpTa8-5</strain>
    </source>
</reference>
<proteinExistence type="predicted"/>
<sequence length="153" mass="17154">MMATLPEADIMIRTLINVLDPSLEQRDVCRQAQRTRYKSRRFGRRRCDDDDTRAREAPLDAIEVIECLSSSMITVSWSDSRSGRYTEQIWCRSRAREPAVCALTGSAIARGDRVFRPRSSDVCLPANRQRMILAATIQSCAGVSVPDATESDA</sequence>
<gene>
    <name evidence="1" type="ORF">ABXL37_10585</name>
</gene>
<keyword evidence="2" id="KW-1185">Reference proteome</keyword>
<name>A0ABV2C6G4_9BURK</name>
<comment type="caution">
    <text evidence="1">The sequence shown here is derived from an EMBL/GenBank/DDBJ whole genome shotgun (WGS) entry which is preliminary data.</text>
</comment>
<dbReference type="InterPro" id="IPR021769">
    <property type="entry name" value="DUF3331"/>
</dbReference>
<protein>
    <submittedName>
        <fullName evidence="1">DUF3331 domain-containing protein</fullName>
    </submittedName>
</protein>
<dbReference type="Pfam" id="PF11811">
    <property type="entry name" value="DUF3331"/>
    <property type="match status" value="1"/>
</dbReference>
<evidence type="ECO:0000313" key="1">
    <source>
        <dbReference type="EMBL" id="MET1474700.1"/>
    </source>
</evidence>
<dbReference type="Proteomes" id="UP001548587">
    <property type="component" value="Unassembled WGS sequence"/>
</dbReference>
<dbReference type="EMBL" id="JBEWCH010000005">
    <property type="protein sequence ID" value="MET1474700.1"/>
    <property type="molecule type" value="Genomic_DNA"/>
</dbReference>
<dbReference type="RefSeq" id="WP_245170192.1">
    <property type="nucleotide sequence ID" value="NZ_JBEWCH010000005.1"/>
</dbReference>
<accession>A0ABV2C6G4</accession>